<name>A0A4Y2F1E7_ARAVE</name>
<comment type="caution">
    <text evidence="2">The sequence shown here is derived from an EMBL/GenBank/DDBJ whole genome shotgun (WGS) entry which is preliminary data.</text>
</comment>
<sequence length="168" mass="18996">MVLRIKYLEKTFQKAPQMRILPPVLNQNLLLTFSRVHFRVPSFHAHPKTSVTKNMINRLDKSSDLHPNPSIPPANLAGKRKNNLTAPTRVIILLTIEVEKHFWLPFGQLLSPYYSRAQPRQTLCSSNPALSLTAFHPPYYPLSLKGPFPSVFDPLARSSCLQKGDASL</sequence>
<accession>A0A4Y2F1E7</accession>
<feature type="region of interest" description="Disordered" evidence="1">
    <location>
        <begin position="61"/>
        <end position="80"/>
    </location>
</feature>
<dbReference type="Proteomes" id="UP000499080">
    <property type="component" value="Unassembled WGS sequence"/>
</dbReference>
<reference evidence="2 3" key="1">
    <citation type="journal article" date="2019" name="Sci. Rep.">
        <title>Orb-weaving spider Araneus ventricosus genome elucidates the spidroin gene catalogue.</title>
        <authorList>
            <person name="Kono N."/>
            <person name="Nakamura H."/>
            <person name="Ohtoshi R."/>
            <person name="Moran D.A.P."/>
            <person name="Shinohara A."/>
            <person name="Yoshida Y."/>
            <person name="Fujiwara M."/>
            <person name="Mori M."/>
            <person name="Tomita M."/>
            <person name="Arakawa K."/>
        </authorList>
    </citation>
    <scope>NUCLEOTIDE SEQUENCE [LARGE SCALE GENOMIC DNA]</scope>
</reference>
<evidence type="ECO:0000313" key="2">
    <source>
        <dbReference type="EMBL" id="GBM34339.1"/>
    </source>
</evidence>
<protein>
    <submittedName>
        <fullName evidence="2">Uncharacterized protein</fullName>
    </submittedName>
</protein>
<dbReference type="OrthoDB" id="10531352at2759"/>
<dbReference type="EMBL" id="BGPR01000757">
    <property type="protein sequence ID" value="GBM34339.1"/>
    <property type="molecule type" value="Genomic_DNA"/>
</dbReference>
<organism evidence="2 3">
    <name type="scientific">Araneus ventricosus</name>
    <name type="common">Orbweaver spider</name>
    <name type="synonym">Epeira ventricosa</name>
    <dbReference type="NCBI Taxonomy" id="182803"/>
    <lineage>
        <taxon>Eukaryota</taxon>
        <taxon>Metazoa</taxon>
        <taxon>Ecdysozoa</taxon>
        <taxon>Arthropoda</taxon>
        <taxon>Chelicerata</taxon>
        <taxon>Arachnida</taxon>
        <taxon>Araneae</taxon>
        <taxon>Araneomorphae</taxon>
        <taxon>Entelegynae</taxon>
        <taxon>Araneoidea</taxon>
        <taxon>Araneidae</taxon>
        <taxon>Araneus</taxon>
    </lineage>
</organism>
<dbReference type="AlphaFoldDB" id="A0A4Y2F1E7"/>
<evidence type="ECO:0000313" key="3">
    <source>
        <dbReference type="Proteomes" id="UP000499080"/>
    </source>
</evidence>
<evidence type="ECO:0000256" key="1">
    <source>
        <dbReference type="SAM" id="MobiDB-lite"/>
    </source>
</evidence>
<gene>
    <name evidence="2" type="ORF">AVEN_211878_1</name>
</gene>
<proteinExistence type="predicted"/>
<keyword evidence="3" id="KW-1185">Reference proteome</keyword>